<dbReference type="RefSeq" id="WP_173532330.1">
    <property type="nucleotide sequence ID" value="NZ_CP054143.1"/>
</dbReference>
<dbReference type="EMBL" id="CP054143">
    <property type="protein sequence ID" value="QKJ65822.1"/>
    <property type="molecule type" value="Genomic_DNA"/>
</dbReference>
<feature type="transmembrane region" description="Helical" evidence="1">
    <location>
        <begin position="257"/>
        <end position="287"/>
    </location>
</feature>
<evidence type="ECO:0000313" key="2">
    <source>
        <dbReference type="EMBL" id="QKJ65822.1"/>
    </source>
</evidence>
<reference evidence="2 3" key="1">
    <citation type="submission" date="2020-05" db="EMBL/GenBank/DDBJ databases">
        <title>Complete genome sequence of Deefgea sp. D17.</title>
        <authorList>
            <person name="Bae J.-W."/>
            <person name="Han J.E."/>
        </authorList>
    </citation>
    <scope>NUCLEOTIDE SEQUENCE [LARGE SCALE GENOMIC DNA]</scope>
    <source>
        <strain evidence="2 3">D17</strain>
    </source>
</reference>
<proteinExistence type="predicted"/>
<accession>A0A6M8SKY9</accession>
<keyword evidence="3" id="KW-1185">Reference proteome</keyword>
<dbReference type="AlphaFoldDB" id="A0A6M8SKY9"/>
<name>A0A6M8SKY9_9NEIS</name>
<keyword evidence="1" id="KW-0812">Transmembrane</keyword>
<sequence>MADWSIWQALEEWRNKRHELDPVFARAGVAPELDSVVNRIGLDLRREPPTRPLLTGDKQRDEEEIGRYNEAYYRHYDEPLDKIDGLLRRSWVPEAGPIADLIRQEVARLRGLLREQPGTHPSFDDVDKLLQHYLHLDHPEIMINPDVLNERRRLLMDVAGYPLQVQNALKDPYNDSVPPLSSSSFRDQLHEKMAQYLATHWLHSKVITHWYISLALDGALARKKRDATDDTRIASMMKRRWPSLSVMVPQFEQADQIWYLLMTLIAIASLFFELWWVAGGLIFWLYLSVGGHQRERKEIEARRNQLAARASSMKMTRDRFAHNQISLERLSFQLRQLDEQGEYFDDTVFALLGLHQHEA</sequence>
<organism evidence="2 3">
    <name type="scientific">Deefgea piscis</name>
    <dbReference type="NCBI Taxonomy" id="2739061"/>
    <lineage>
        <taxon>Bacteria</taxon>
        <taxon>Pseudomonadati</taxon>
        <taxon>Pseudomonadota</taxon>
        <taxon>Betaproteobacteria</taxon>
        <taxon>Neisseriales</taxon>
        <taxon>Chitinibacteraceae</taxon>
        <taxon>Deefgea</taxon>
    </lineage>
</organism>
<protein>
    <submittedName>
        <fullName evidence="2">Uncharacterized protein</fullName>
    </submittedName>
</protein>
<evidence type="ECO:0000313" key="3">
    <source>
        <dbReference type="Proteomes" id="UP000504844"/>
    </source>
</evidence>
<gene>
    <name evidence="2" type="ORF">HQN60_03265</name>
</gene>
<evidence type="ECO:0000256" key="1">
    <source>
        <dbReference type="SAM" id="Phobius"/>
    </source>
</evidence>
<keyword evidence="1" id="KW-0472">Membrane</keyword>
<keyword evidence="1" id="KW-1133">Transmembrane helix</keyword>
<dbReference type="Proteomes" id="UP000504844">
    <property type="component" value="Chromosome"/>
</dbReference>
<dbReference type="KEGG" id="dee:HQN60_03265"/>